<dbReference type="SUPFAM" id="SSF88697">
    <property type="entry name" value="PUA domain-like"/>
    <property type="match status" value="1"/>
</dbReference>
<dbReference type="InterPro" id="IPR015947">
    <property type="entry name" value="PUA-like_sf"/>
</dbReference>
<evidence type="ECO:0000256" key="2">
    <source>
        <dbReference type="ARBA" id="ARBA00005528"/>
    </source>
</evidence>
<comment type="similarity">
    <text evidence="2 12">Belongs to the RNA methyltransferase RsmE family.</text>
</comment>
<feature type="domain" description="Ribosomal RNA small subunit methyltransferase E methyltransferase" evidence="13">
    <location>
        <begin position="77"/>
        <end position="241"/>
    </location>
</feature>
<comment type="subcellular location">
    <subcellularLocation>
        <location evidence="1 12">Cytoplasm</location>
    </subcellularLocation>
</comment>
<evidence type="ECO:0000256" key="5">
    <source>
        <dbReference type="ARBA" id="ARBA00022490"/>
    </source>
</evidence>
<accession>A0A919Q4M5</accession>
<evidence type="ECO:0000256" key="1">
    <source>
        <dbReference type="ARBA" id="ARBA00004496"/>
    </source>
</evidence>
<evidence type="ECO:0000256" key="7">
    <source>
        <dbReference type="ARBA" id="ARBA00022603"/>
    </source>
</evidence>
<keyword evidence="8 12" id="KW-0808">Transferase</keyword>
<dbReference type="PIRSF" id="PIRSF015601">
    <property type="entry name" value="MTase_slr0722"/>
    <property type="match status" value="1"/>
</dbReference>
<evidence type="ECO:0000256" key="6">
    <source>
        <dbReference type="ARBA" id="ARBA00022552"/>
    </source>
</evidence>
<sequence>MSAPVFLCPKAADARPGDVLAVDGDEGRHAVTVQRRAVGEAVDLVDGLGRRASGEIIEAGGGQMRVRVAAVAQDHDAEVVLVQALAKGGRDEQAVESAIELGATRIVPWGAQRSIVQWRGPKADKARDKWAALVVAATKQSRRARVASVDAVVSTAQLTRLVADAVGDGACVLVLHEAAAGPLTAVPWEDPRQPVWLIVGPEGGISDDELEQLRSAGARPVVLGPHVLRASSAGPAAIAALAAVRGTWDVASGEADGPADGGLR</sequence>
<dbReference type="Pfam" id="PF20260">
    <property type="entry name" value="PUA_4"/>
    <property type="match status" value="1"/>
</dbReference>
<dbReference type="GO" id="GO:0005737">
    <property type="term" value="C:cytoplasm"/>
    <property type="evidence" value="ECO:0007669"/>
    <property type="project" value="UniProtKB-SubCell"/>
</dbReference>
<name>A0A919Q4M5_9MICO</name>
<dbReference type="PANTHER" id="PTHR30027">
    <property type="entry name" value="RIBOSOMAL RNA SMALL SUBUNIT METHYLTRANSFERASE E"/>
    <property type="match status" value="1"/>
</dbReference>
<evidence type="ECO:0000256" key="4">
    <source>
        <dbReference type="ARBA" id="ARBA00013673"/>
    </source>
</evidence>
<dbReference type="GO" id="GO:0070042">
    <property type="term" value="F:rRNA (uridine-N3-)-methyltransferase activity"/>
    <property type="evidence" value="ECO:0007669"/>
    <property type="project" value="TreeGrafter"/>
</dbReference>
<dbReference type="AlphaFoldDB" id="A0A919Q4M5"/>
<reference evidence="15" key="1">
    <citation type="submission" date="2021-01" db="EMBL/GenBank/DDBJ databases">
        <title>Whole genome shotgun sequence of Demequina activiva NBRC 110675.</title>
        <authorList>
            <person name="Komaki H."/>
            <person name="Tamura T."/>
        </authorList>
    </citation>
    <scope>NUCLEOTIDE SEQUENCE</scope>
    <source>
        <strain evidence="15">NBRC 110675</strain>
    </source>
</reference>
<evidence type="ECO:0000259" key="14">
    <source>
        <dbReference type="Pfam" id="PF20260"/>
    </source>
</evidence>
<dbReference type="InterPro" id="IPR046886">
    <property type="entry name" value="RsmE_MTase_dom"/>
</dbReference>
<keyword evidence="5 12" id="KW-0963">Cytoplasm</keyword>
<dbReference type="Gene3D" id="2.40.240.20">
    <property type="entry name" value="Hypothetical PUA domain-like, domain 1"/>
    <property type="match status" value="1"/>
</dbReference>
<organism evidence="15 16">
    <name type="scientific">Demequina activiva</name>
    <dbReference type="NCBI Taxonomy" id="1582364"/>
    <lineage>
        <taxon>Bacteria</taxon>
        <taxon>Bacillati</taxon>
        <taxon>Actinomycetota</taxon>
        <taxon>Actinomycetes</taxon>
        <taxon>Micrococcales</taxon>
        <taxon>Demequinaceae</taxon>
        <taxon>Demequina</taxon>
    </lineage>
</organism>
<dbReference type="PANTHER" id="PTHR30027:SF3">
    <property type="entry name" value="16S RRNA (URACIL(1498)-N(3))-METHYLTRANSFERASE"/>
    <property type="match status" value="1"/>
</dbReference>
<dbReference type="CDD" id="cd18084">
    <property type="entry name" value="RsmE-like"/>
    <property type="match status" value="1"/>
</dbReference>
<dbReference type="InterPro" id="IPR029028">
    <property type="entry name" value="Alpha/beta_knot_MTases"/>
</dbReference>
<dbReference type="GO" id="GO:0070475">
    <property type="term" value="P:rRNA base methylation"/>
    <property type="evidence" value="ECO:0007669"/>
    <property type="project" value="TreeGrafter"/>
</dbReference>
<feature type="domain" description="Ribosomal RNA small subunit methyltransferase E PUA-like" evidence="14">
    <location>
        <begin position="22"/>
        <end position="68"/>
    </location>
</feature>
<proteinExistence type="inferred from homology"/>
<dbReference type="EC" id="2.1.1.193" evidence="3 12"/>
<dbReference type="Gene3D" id="3.40.1280.10">
    <property type="match status" value="1"/>
</dbReference>
<dbReference type="InterPro" id="IPR046887">
    <property type="entry name" value="RsmE_PUA-like"/>
</dbReference>
<dbReference type="Proteomes" id="UP000652354">
    <property type="component" value="Unassembled WGS sequence"/>
</dbReference>
<protein>
    <recommendedName>
        <fullName evidence="4 12">Ribosomal RNA small subunit methyltransferase E</fullName>
        <ecNumber evidence="3 12">2.1.1.193</ecNumber>
    </recommendedName>
</protein>
<dbReference type="NCBIfam" id="NF008693">
    <property type="entry name" value="PRK11713.2-3"/>
    <property type="match status" value="1"/>
</dbReference>
<comment type="function">
    <text evidence="10 12">Specifically methylates the N3 position of the uracil ring of uridine 1498 (m3U1498) in 16S rRNA. Acts on the fully assembled 30S ribosomal subunit.</text>
</comment>
<comment type="catalytic activity">
    <reaction evidence="11 12">
        <text>uridine(1498) in 16S rRNA + S-adenosyl-L-methionine = N(3)-methyluridine(1498) in 16S rRNA + S-adenosyl-L-homocysteine + H(+)</text>
        <dbReference type="Rhea" id="RHEA:42920"/>
        <dbReference type="Rhea" id="RHEA-COMP:10283"/>
        <dbReference type="Rhea" id="RHEA-COMP:10284"/>
        <dbReference type="ChEBI" id="CHEBI:15378"/>
        <dbReference type="ChEBI" id="CHEBI:57856"/>
        <dbReference type="ChEBI" id="CHEBI:59789"/>
        <dbReference type="ChEBI" id="CHEBI:65315"/>
        <dbReference type="ChEBI" id="CHEBI:74502"/>
        <dbReference type="EC" id="2.1.1.193"/>
    </reaction>
</comment>
<dbReference type="EMBL" id="BONR01000006">
    <property type="protein sequence ID" value="GIG55484.1"/>
    <property type="molecule type" value="Genomic_DNA"/>
</dbReference>
<keyword evidence="7 12" id="KW-0489">Methyltransferase</keyword>
<dbReference type="InterPro" id="IPR006700">
    <property type="entry name" value="RsmE"/>
</dbReference>
<evidence type="ECO:0000313" key="16">
    <source>
        <dbReference type="Proteomes" id="UP000652354"/>
    </source>
</evidence>
<dbReference type="NCBIfam" id="TIGR00046">
    <property type="entry name" value="RsmE family RNA methyltransferase"/>
    <property type="match status" value="1"/>
</dbReference>
<evidence type="ECO:0000256" key="10">
    <source>
        <dbReference type="ARBA" id="ARBA00025699"/>
    </source>
</evidence>
<dbReference type="SUPFAM" id="SSF75217">
    <property type="entry name" value="alpha/beta knot"/>
    <property type="match status" value="1"/>
</dbReference>
<dbReference type="Pfam" id="PF04452">
    <property type="entry name" value="Methyltrans_RNA"/>
    <property type="match status" value="1"/>
</dbReference>
<evidence type="ECO:0000256" key="9">
    <source>
        <dbReference type="ARBA" id="ARBA00022691"/>
    </source>
</evidence>
<keyword evidence="6 12" id="KW-0698">rRNA processing</keyword>
<evidence type="ECO:0000259" key="13">
    <source>
        <dbReference type="Pfam" id="PF04452"/>
    </source>
</evidence>
<evidence type="ECO:0000256" key="12">
    <source>
        <dbReference type="PIRNR" id="PIRNR015601"/>
    </source>
</evidence>
<dbReference type="RefSeq" id="WP_203657031.1">
    <property type="nucleotide sequence ID" value="NZ_BONR01000006.1"/>
</dbReference>
<keyword evidence="9 12" id="KW-0949">S-adenosyl-L-methionine</keyword>
<dbReference type="InterPro" id="IPR029026">
    <property type="entry name" value="tRNA_m1G_MTases_N"/>
</dbReference>
<comment type="caution">
    <text evidence="15">The sequence shown here is derived from an EMBL/GenBank/DDBJ whole genome shotgun (WGS) entry which is preliminary data.</text>
</comment>
<keyword evidence="16" id="KW-1185">Reference proteome</keyword>
<evidence type="ECO:0000256" key="11">
    <source>
        <dbReference type="ARBA" id="ARBA00047944"/>
    </source>
</evidence>
<gene>
    <name evidence="15" type="ORF">Dac01nite_22360</name>
</gene>
<evidence type="ECO:0000313" key="15">
    <source>
        <dbReference type="EMBL" id="GIG55484.1"/>
    </source>
</evidence>
<evidence type="ECO:0000256" key="8">
    <source>
        <dbReference type="ARBA" id="ARBA00022679"/>
    </source>
</evidence>
<evidence type="ECO:0000256" key="3">
    <source>
        <dbReference type="ARBA" id="ARBA00012328"/>
    </source>
</evidence>